<protein>
    <submittedName>
        <fullName evidence="1">Uncharacterized protein</fullName>
    </submittedName>
</protein>
<dbReference type="GeneID" id="18817372"/>
<accession>F8NHM0</accession>
<dbReference type="KEGG" id="sla:SERLADRAFT_456607"/>
<sequence>MVEPCWMFRDCDKPCPHSHSYMVHPFTNQTQFTARPRLFFAWYRIQPESIRCILSAPRCISYH</sequence>
<name>F8NHM0_SERL9</name>
<evidence type="ECO:0000313" key="1">
    <source>
        <dbReference type="EMBL" id="EGO29191.1"/>
    </source>
</evidence>
<dbReference type="AlphaFoldDB" id="F8NHM0"/>
<dbReference type="HOGENOM" id="CLU_2887224_0_0_1"/>
<dbReference type="EMBL" id="GL945429">
    <property type="protein sequence ID" value="EGO29191.1"/>
    <property type="molecule type" value="Genomic_DNA"/>
</dbReference>
<proteinExistence type="predicted"/>
<dbReference type="RefSeq" id="XP_007313433.1">
    <property type="nucleotide sequence ID" value="XM_007313371.1"/>
</dbReference>
<gene>
    <name evidence="1" type="ORF">SERLADRAFT_456607</name>
</gene>
<dbReference type="Proteomes" id="UP000008064">
    <property type="component" value="Unassembled WGS sequence"/>
</dbReference>
<organism>
    <name type="scientific">Serpula lacrymans var. lacrymans (strain S7.9)</name>
    <name type="common">Dry rot fungus</name>
    <dbReference type="NCBI Taxonomy" id="578457"/>
    <lineage>
        <taxon>Eukaryota</taxon>
        <taxon>Fungi</taxon>
        <taxon>Dikarya</taxon>
        <taxon>Basidiomycota</taxon>
        <taxon>Agaricomycotina</taxon>
        <taxon>Agaricomycetes</taxon>
        <taxon>Agaricomycetidae</taxon>
        <taxon>Boletales</taxon>
        <taxon>Coniophorineae</taxon>
        <taxon>Serpulaceae</taxon>
        <taxon>Serpula</taxon>
    </lineage>
</organism>
<reference evidence="1" key="1">
    <citation type="submission" date="2011-04" db="EMBL/GenBank/DDBJ databases">
        <title>Evolution of plant cell wall degrading machinery underlies the functional diversity of forest fungi.</title>
        <authorList>
            <consortium name="US DOE Joint Genome Institute (JGI-PGF)"/>
            <person name="Eastwood D.C."/>
            <person name="Floudas D."/>
            <person name="Binder M."/>
            <person name="Majcherczyk A."/>
            <person name="Schneider P."/>
            <person name="Aerts A."/>
            <person name="Asiegbu F.O."/>
            <person name="Baker S.E."/>
            <person name="Barry K."/>
            <person name="Bendiksby M."/>
            <person name="Blumentritt M."/>
            <person name="Coutinho P.M."/>
            <person name="Cullen D."/>
            <person name="Cullen D."/>
            <person name="Gathman A."/>
            <person name="Goodell B."/>
            <person name="Henrissat B."/>
            <person name="Ihrmark K."/>
            <person name="Kauserud H."/>
            <person name="Kohler A."/>
            <person name="LaButti K."/>
            <person name="Lapidus A."/>
            <person name="Lavin J.L."/>
            <person name="Lee Y.-H."/>
            <person name="Lindquist E."/>
            <person name="Lilly W."/>
            <person name="Lucas S."/>
            <person name="Morin E."/>
            <person name="Murat C."/>
            <person name="Oguiza J.A."/>
            <person name="Park J."/>
            <person name="Pisabarro A.G."/>
            <person name="Riley R."/>
            <person name="Rosling A."/>
            <person name="Salamov A."/>
            <person name="Schmidt O."/>
            <person name="Schmutz J."/>
            <person name="Skrede I."/>
            <person name="Stenlid J."/>
            <person name="Wiebenga A."/>
            <person name="Xie X."/>
            <person name="Kues U."/>
            <person name="Hibbett D.S."/>
            <person name="Hoffmeister D."/>
            <person name="Hogberg N."/>
            <person name="Martin F."/>
            <person name="Grigoriev I.V."/>
            <person name="Watkinson S.C."/>
        </authorList>
    </citation>
    <scope>NUCLEOTIDE SEQUENCE</scope>
    <source>
        <strain evidence="1">S7.9</strain>
    </source>
</reference>